<feature type="transmembrane region" description="Helical" evidence="8">
    <location>
        <begin position="1433"/>
        <end position="1452"/>
    </location>
</feature>
<keyword evidence="8" id="KW-0472">Membrane</keyword>
<evidence type="ECO:0000256" key="6">
    <source>
        <dbReference type="ARBA" id="ARBA00023295"/>
    </source>
</evidence>
<dbReference type="EC" id="3.2.1.21" evidence="3"/>
<comment type="similarity">
    <text evidence="1">Belongs to the glycosyl hydrolase 1 family.</text>
</comment>
<keyword evidence="11" id="KW-1185">Reference proteome</keyword>
<evidence type="ECO:0000256" key="5">
    <source>
        <dbReference type="ARBA" id="ARBA00023180"/>
    </source>
</evidence>
<dbReference type="PRINTS" id="PR00131">
    <property type="entry name" value="GLHYDRLASE1"/>
</dbReference>
<dbReference type="PANTHER" id="PTHR10353">
    <property type="entry name" value="GLYCOSYL HYDROLASE"/>
    <property type="match status" value="1"/>
</dbReference>
<dbReference type="PROSITE" id="PS00572">
    <property type="entry name" value="GLYCOSYL_HYDROL_F1_1"/>
    <property type="match status" value="1"/>
</dbReference>
<evidence type="ECO:0000256" key="4">
    <source>
        <dbReference type="ARBA" id="ARBA00022801"/>
    </source>
</evidence>
<dbReference type="Proteomes" id="UP001460270">
    <property type="component" value="Unassembled WGS sequence"/>
</dbReference>
<evidence type="ECO:0000313" key="10">
    <source>
        <dbReference type="EMBL" id="KAK7877246.1"/>
    </source>
</evidence>
<dbReference type="GO" id="GO:0004553">
    <property type="term" value="F:hydrolase activity, hydrolyzing O-glycosyl compounds"/>
    <property type="evidence" value="ECO:0007669"/>
    <property type="project" value="InterPro"/>
</dbReference>
<organism evidence="10 11">
    <name type="scientific">Mugilogobius chulae</name>
    <name type="common">yellowstripe goby</name>
    <dbReference type="NCBI Taxonomy" id="88201"/>
    <lineage>
        <taxon>Eukaryota</taxon>
        <taxon>Metazoa</taxon>
        <taxon>Chordata</taxon>
        <taxon>Craniata</taxon>
        <taxon>Vertebrata</taxon>
        <taxon>Euteleostomi</taxon>
        <taxon>Actinopterygii</taxon>
        <taxon>Neopterygii</taxon>
        <taxon>Teleostei</taxon>
        <taxon>Neoteleostei</taxon>
        <taxon>Acanthomorphata</taxon>
        <taxon>Gobiaria</taxon>
        <taxon>Gobiiformes</taxon>
        <taxon>Gobioidei</taxon>
        <taxon>Gobiidae</taxon>
        <taxon>Gobionellinae</taxon>
        <taxon>Mugilogobius</taxon>
    </lineage>
</organism>
<feature type="signal peptide" evidence="9">
    <location>
        <begin position="1"/>
        <end position="22"/>
    </location>
</feature>
<evidence type="ECO:0000256" key="8">
    <source>
        <dbReference type="SAM" id="Phobius"/>
    </source>
</evidence>
<evidence type="ECO:0000256" key="3">
    <source>
        <dbReference type="ARBA" id="ARBA00012744"/>
    </source>
</evidence>
<dbReference type="EMBL" id="JBBPFD010000709">
    <property type="protein sequence ID" value="KAK7877246.1"/>
    <property type="molecule type" value="Genomic_DNA"/>
</dbReference>
<dbReference type="SUPFAM" id="SSF51445">
    <property type="entry name" value="(Trans)glycosidases"/>
    <property type="match status" value="3"/>
</dbReference>
<evidence type="ECO:0000256" key="7">
    <source>
        <dbReference type="PROSITE-ProRule" id="PRU10055"/>
    </source>
</evidence>
<proteinExistence type="inferred from homology"/>
<evidence type="ECO:0000256" key="2">
    <source>
        <dbReference type="ARBA" id="ARBA00011738"/>
    </source>
</evidence>
<evidence type="ECO:0000313" key="11">
    <source>
        <dbReference type="Proteomes" id="UP001460270"/>
    </source>
</evidence>
<dbReference type="Pfam" id="PF00232">
    <property type="entry name" value="Glyco_hydro_1"/>
    <property type="match status" value="3"/>
</dbReference>
<protein>
    <recommendedName>
        <fullName evidence="3">beta-glucosidase</fullName>
        <ecNumber evidence="3">3.2.1.21</ecNumber>
    </recommendedName>
</protein>
<name>A0AAW0MG99_9GOBI</name>
<dbReference type="InterPro" id="IPR017853">
    <property type="entry name" value="GH"/>
</dbReference>
<reference evidence="11" key="1">
    <citation type="submission" date="2024-04" db="EMBL/GenBank/DDBJ databases">
        <title>Salinicola lusitanus LLJ914,a marine bacterium isolated from the Okinawa Trough.</title>
        <authorList>
            <person name="Li J."/>
        </authorList>
    </citation>
    <scope>NUCLEOTIDE SEQUENCE [LARGE SCALE GENOMIC DNA]</scope>
</reference>
<sequence length="1461" mass="162883">MPSPALLLLSLLCLSSAPYVGAFLLLGGPRFQDGPDSGLGSRDCSRITSRSLQEELRTVRRTGVSHFRVQLSPELIVSQNREALSCVQSLLFTLTQNHLEPVVFVDLDLLQLQSVLELIQDQQRPSLDPLDLLDLVWTELGSLAHTWVFLLDLNSPVQLQIYTDVQTSFRRHFPHKEHSVSLGLKSWDLLVGSGAAVKPGAGLSLCEAAHVQRVSSSRPVLVYSLELSHCEDRAVLLGNLLRAQVQSGLDLVGVDVRAPASGHRRPSSDLPLCSCLFKPNPRILNASSVPSQASAVWEKFSHWSDFQSKKYYYGTFPSDFLWGVMSSAYQIEGGWNADGKGASIWDTFTHKTPSPIPEAATGDVACDSYNKLDQDLNQIKALGVRSYRFSLSWSRIFPNGTADVLNPKGVDYYNRLLDGLVSLNVTPVVTLYHWDLPQALQDVGGWDNPEMIQHFNSYADFCFKTFGDRVKFWITFNDPFSVAWKGYGSGEMPPSLKVNPGLVPYRVGHILLKAHATVYHTYADVYRPAQKGLVSVALNADWYEPLDVNVPRELEAADRAMQFRLGWFAHPIFKNGDYPEAMKYQVGNKSEIQRLSASRLPTFTEEEKSFIRGTADVFCVNHQTTRIAKYSTQQLTPHSYQYDWDVLEEEMTDFPQTDVKGLRAVAWGLRRVLNWIKEEYGDPEVYVTENSVATERKLNTDDVPRVFYLKTYIDEALKAQSVDGVRLRGYMGAPLMDSFEWTSLIRTEPGPEVLALFYRDIVSQNGFPAGEDETLLYGHFRDDMMWSTATASYQIEGGWRWDGKGLSLSIWDTFAHTPLRISNDDTGDVACNSYRLYEEDVRMLKELGVGYYRFSIAWSRVLPDGTTAHVNEPGCSTTRGWWGRCDAVPLGPPSDSLGHVLTLLWSSLGDAVPLGPPSVSVTPVPLGPPSDSLGHVLTLLWSSLGDVVPLGPPSDSLGHVLTLLWSSLGDAVPLGPPSDSLGHVLTLLWSSLGDAVPLGPPSDSLGHVLTLLWSSLGDAVPLGPPSDSVTLYHWDLPQALQDVGGWENDTVVDRFRDYADLMFTRLGPKVKRWITINEPYIVANVGHGYGAAAPGISFRPGTLPYIVGHNLLKAHAEAWHLYNDKYRSSQNGQISITLNSDWAEPRNPHKQEDWDAANRVVQFQLGWFAHPVFVGDYPPIMKDIIRNRSLEAGLARSRLPEFTPEQIQRINGTHDYFGFNHYTTKLAYPLAYGNLQHYDADRGAGAVVDRAWLDTGSGWLKVTPFGYRRILNFIKNNYGNPKVLITENGVSQRVMELNDTLRQFYYTEYINQAMKAYLLDGVDIIGYTAWSLMDNLEWATGFAEQFGLFYVNRTDPGLKRTPKVSVQTYNRIIRCNGFPDPESGHECLSPPVTTASPSPVTDVTAAPPTFPPLNFLGLSLTPEEAELGFNSTFALMVVMAFLALVGGVGFFVSRRKRKNRD</sequence>
<dbReference type="InterPro" id="IPR018120">
    <property type="entry name" value="Glyco_hydro_1_AS"/>
</dbReference>
<dbReference type="InterPro" id="IPR001360">
    <property type="entry name" value="Glyco_hydro_1"/>
</dbReference>
<evidence type="ECO:0000256" key="1">
    <source>
        <dbReference type="ARBA" id="ARBA00010838"/>
    </source>
</evidence>
<keyword evidence="5" id="KW-0325">Glycoprotein</keyword>
<keyword evidence="8" id="KW-0812">Transmembrane</keyword>
<comment type="caution">
    <text evidence="10">The sequence shown here is derived from an EMBL/GenBank/DDBJ whole genome shotgun (WGS) entry which is preliminary data.</text>
</comment>
<feature type="chain" id="PRO_5043339996" description="beta-glucosidase" evidence="9">
    <location>
        <begin position="23"/>
        <end position="1461"/>
    </location>
</feature>
<keyword evidence="6" id="KW-0326">Glycosidase</keyword>
<evidence type="ECO:0000256" key="9">
    <source>
        <dbReference type="SAM" id="SignalP"/>
    </source>
</evidence>
<dbReference type="FunFam" id="3.20.20.80:FF:000013">
    <property type="entry name" value="lactase-phlorizin hydrolase"/>
    <property type="match status" value="2"/>
</dbReference>
<feature type="active site" description="Nucleophile" evidence="7">
    <location>
        <position position="1287"/>
    </location>
</feature>
<dbReference type="PANTHER" id="PTHR10353:SF36">
    <property type="entry name" value="LP05116P"/>
    <property type="match status" value="1"/>
</dbReference>
<keyword evidence="9" id="KW-0732">Signal</keyword>
<keyword evidence="4" id="KW-0378">Hydrolase</keyword>
<keyword evidence="8" id="KW-1133">Transmembrane helix</keyword>
<dbReference type="Gene3D" id="3.20.20.80">
    <property type="entry name" value="Glycosidases"/>
    <property type="match status" value="3"/>
</dbReference>
<accession>A0AAW0MG99</accession>
<comment type="subunit">
    <text evidence="2">Homodimer.</text>
</comment>
<gene>
    <name evidence="10" type="ORF">WMY93_032047</name>
</gene>
<dbReference type="GO" id="GO:0005975">
    <property type="term" value="P:carbohydrate metabolic process"/>
    <property type="evidence" value="ECO:0007669"/>
    <property type="project" value="InterPro"/>
</dbReference>